<dbReference type="EMBL" id="BGPR01012594">
    <property type="protein sequence ID" value="GBN56800.1"/>
    <property type="molecule type" value="Genomic_DNA"/>
</dbReference>
<keyword evidence="3" id="KW-1185">Reference proteome</keyword>
<comment type="caution">
    <text evidence="2">The sequence shown here is derived from an EMBL/GenBank/DDBJ whole genome shotgun (WGS) entry which is preliminary data.</text>
</comment>
<gene>
    <name evidence="2" type="ORF">AVEN_171110_1</name>
</gene>
<sequence>MFRRCVETIEKYLRLRKSPCITGSGKGIVYSREIRDVEDFRASITAAIATLTTTMLLWTFLELDYRLDILKASKESYVEVQCFSK</sequence>
<name>A0A4Y2Q1Q1_ARAVE</name>
<protein>
    <submittedName>
        <fullName evidence="2">Uncharacterized protein</fullName>
    </submittedName>
</protein>
<keyword evidence="1" id="KW-0472">Membrane</keyword>
<evidence type="ECO:0000313" key="3">
    <source>
        <dbReference type="Proteomes" id="UP000499080"/>
    </source>
</evidence>
<dbReference type="Proteomes" id="UP000499080">
    <property type="component" value="Unassembled WGS sequence"/>
</dbReference>
<evidence type="ECO:0000256" key="1">
    <source>
        <dbReference type="SAM" id="Phobius"/>
    </source>
</evidence>
<accession>A0A4Y2Q1Q1</accession>
<keyword evidence="1" id="KW-0812">Transmembrane</keyword>
<proteinExistence type="predicted"/>
<organism evidence="2 3">
    <name type="scientific">Araneus ventricosus</name>
    <name type="common">Orbweaver spider</name>
    <name type="synonym">Epeira ventricosa</name>
    <dbReference type="NCBI Taxonomy" id="182803"/>
    <lineage>
        <taxon>Eukaryota</taxon>
        <taxon>Metazoa</taxon>
        <taxon>Ecdysozoa</taxon>
        <taxon>Arthropoda</taxon>
        <taxon>Chelicerata</taxon>
        <taxon>Arachnida</taxon>
        <taxon>Araneae</taxon>
        <taxon>Araneomorphae</taxon>
        <taxon>Entelegynae</taxon>
        <taxon>Araneoidea</taxon>
        <taxon>Araneidae</taxon>
        <taxon>Araneus</taxon>
    </lineage>
</organism>
<keyword evidence="1" id="KW-1133">Transmembrane helix</keyword>
<evidence type="ECO:0000313" key="2">
    <source>
        <dbReference type="EMBL" id="GBN56800.1"/>
    </source>
</evidence>
<feature type="transmembrane region" description="Helical" evidence="1">
    <location>
        <begin position="40"/>
        <end position="61"/>
    </location>
</feature>
<dbReference type="AlphaFoldDB" id="A0A4Y2Q1Q1"/>
<reference evidence="2 3" key="1">
    <citation type="journal article" date="2019" name="Sci. Rep.">
        <title>Orb-weaving spider Araneus ventricosus genome elucidates the spidroin gene catalogue.</title>
        <authorList>
            <person name="Kono N."/>
            <person name="Nakamura H."/>
            <person name="Ohtoshi R."/>
            <person name="Moran D.A.P."/>
            <person name="Shinohara A."/>
            <person name="Yoshida Y."/>
            <person name="Fujiwara M."/>
            <person name="Mori M."/>
            <person name="Tomita M."/>
            <person name="Arakawa K."/>
        </authorList>
    </citation>
    <scope>NUCLEOTIDE SEQUENCE [LARGE SCALE GENOMIC DNA]</scope>
</reference>